<evidence type="ECO:0000256" key="2">
    <source>
        <dbReference type="ARBA" id="ARBA00022679"/>
    </source>
</evidence>
<evidence type="ECO:0000313" key="8">
    <source>
        <dbReference type="Proteomes" id="UP001549162"/>
    </source>
</evidence>
<comment type="similarity">
    <text evidence="4">Belongs to the class I-like SAM-binding methyltransferase superfamily. RNA M5U methyltransferase family.</text>
</comment>
<protein>
    <submittedName>
        <fullName evidence="7">23S rRNA (Uracil1939-C5)-methyltransferase</fullName>
        <ecNumber evidence="7">2.1.1.190</ecNumber>
    </submittedName>
</protein>
<dbReference type="RefSeq" id="WP_354367858.1">
    <property type="nucleotide sequence ID" value="NZ_JBEPMA010000004.1"/>
</dbReference>
<dbReference type="Proteomes" id="UP001549162">
    <property type="component" value="Unassembled WGS sequence"/>
</dbReference>
<feature type="active site" description="Nucleophile" evidence="4">
    <location>
        <position position="386"/>
    </location>
</feature>
<feature type="domain" description="TRAM" evidence="6">
    <location>
        <begin position="1"/>
        <end position="59"/>
    </location>
</feature>
<gene>
    <name evidence="7" type="ORF">ABID14_001053</name>
</gene>
<dbReference type="SUPFAM" id="SSF50249">
    <property type="entry name" value="Nucleic acid-binding proteins"/>
    <property type="match status" value="1"/>
</dbReference>
<dbReference type="PROSITE" id="PS01230">
    <property type="entry name" value="TRMA_1"/>
    <property type="match status" value="1"/>
</dbReference>
<dbReference type="SUPFAM" id="SSF53335">
    <property type="entry name" value="S-adenosyl-L-methionine-dependent methyltransferases"/>
    <property type="match status" value="1"/>
</dbReference>
<dbReference type="GO" id="GO:0032259">
    <property type="term" value="P:methylation"/>
    <property type="evidence" value="ECO:0007669"/>
    <property type="project" value="UniProtKB-KW"/>
</dbReference>
<dbReference type="InterPro" id="IPR029063">
    <property type="entry name" value="SAM-dependent_MTases_sf"/>
</dbReference>
<dbReference type="InterPro" id="IPR030390">
    <property type="entry name" value="MeTrfase_TrmA_AS"/>
</dbReference>
<reference evidence="7 8" key="1">
    <citation type="submission" date="2024-06" db="EMBL/GenBank/DDBJ databases">
        <title>Genomic Encyclopedia of Type Strains, Phase IV (KMG-IV): sequencing the most valuable type-strain genomes for metagenomic binning, comparative biology and taxonomic classification.</title>
        <authorList>
            <person name="Goeker M."/>
        </authorList>
    </citation>
    <scope>NUCLEOTIDE SEQUENCE [LARGE SCALE GENOMIC DNA]</scope>
    <source>
        <strain evidence="7 8">DSM 21460</strain>
    </source>
</reference>
<keyword evidence="3 4" id="KW-0949">S-adenosyl-L-methionine</keyword>
<dbReference type="Gene3D" id="2.40.50.1070">
    <property type="match status" value="1"/>
</dbReference>
<feature type="binding site" evidence="4">
    <location>
        <position position="290"/>
    </location>
    <ligand>
        <name>S-adenosyl-L-methionine</name>
        <dbReference type="ChEBI" id="CHEBI:59789"/>
    </ligand>
</feature>
<dbReference type="CDD" id="cd02440">
    <property type="entry name" value="AdoMet_MTases"/>
    <property type="match status" value="1"/>
</dbReference>
<evidence type="ECO:0000256" key="1">
    <source>
        <dbReference type="ARBA" id="ARBA00022603"/>
    </source>
</evidence>
<evidence type="ECO:0000256" key="5">
    <source>
        <dbReference type="PROSITE-ProRule" id="PRU10015"/>
    </source>
</evidence>
<organism evidence="7 8">
    <name type="scientific">Peptoniphilus olsenii</name>
    <dbReference type="NCBI Taxonomy" id="411570"/>
    <lineage>
        <taxon>Bacteria</taxon>
        <taxon>Bacillati</taxon>
        <taxon>Bacillota</taxon>
        <taxon>Tissierellia</taxon>
        <taxon>Tissierellales</taxon>
        <taxon>Peptoniphilaceae</taxon>
        <taxon>Peptoniphilus</taxon>
    </lineage>
</organism>
<comment type="caution">
    <text evidence="7">The sequence shown here is derived from an EMBL/GenBank/DDBJ whole genome shotgun (WGS) entry which is preliminary data.</text>
</comment>
<dbReference type="NCBIfam" id="TIGR00479">
    <property type="entry name" value="rumA"/>
    <property type="match status" value="1"/>
</dbReference>
<keyword evidence="8" id="KW-1185">Reference proteome</keyword>
<feature type="binding site" evidence="4">
    <location>
        <position position="311"/>
    </location>
    <ligand>
        <name>S-adenosyl-L-methionine</name>
        <dbReference type="ChEBI" id="CHEBI:59789"/>
    </ligand>
</feature>
<evidence type="ECO:0000256" key="3">
    <source>
        <dbReference type="ARBA" id="ARBA00022691"/>
    </source>
</evidence>
<evidence type="ECO:0000256" key="4">
    <source>
        <dbReference type="PROSITE-ProRule" id="PRU01024"/>
    </source>
</evidence>
<dbReference type="GO" id="GO:0008168">
    <property type="term" value="F:methyltransferase activity"/>
    <property type="evidence" value="ECO:0007669"/>
    <property type="project" value="UniProtKB-KW"/>
</dbReference>
<dbReference type="PROSITE" id="PS51687">
    <property type="entry name" value="SAM_MT_RNA_M5U"/>
    <property type="match status" value="1"/>
</dbReference>
<evidence type="ECO:0000313" key="7">
    <source>
        <dbReference type="EMBL" id="MET3617424.1"/>
    </source>
</evidence>
<feature type="active site" evidence="5">
    <location>
        <position position="386"/>
    </location>
</feature>
<sequence>MIKNKNQVIGTIEDFDYKGRGITKIDGVPVFLDGGIIGDEVDFFITKEKKNYYNGKINKIIKKSNKRENSPCTYSDKCGGCDFLELKDDVELAWKHDLVKNNINKLGKISLQPKEILSSPENYKYRNNMQFQVKNGIIGLYEKNSRNITKIDYCLMQKDSANKVLNIVSKFKYLKDLKTIGIRTNYKDEIMLILVTNKKNLNVKSIIGDLLEANVKSFYVNCHNKSKTRYSDEFKLIFGEEYLEEKLMDLKFRISPKSFFQVNIPATESLYKKAIEYADIKPEDKIYDLYCGVGSISLCLAKKGAEVIGIEILSQAVEDARKNAENNKLNCRFIEGAAEEIILKLKEDEHIEPNKIIVDPPRKGLDENLVKFLIDNPVERLIYISCNPSTQARDLNLLKEKYKVEEITPVNLFPNTVHVETVVLMSRK</sequence>
<dbReference type="PANTHER" id="PTHR11061">
    <property type="entry name" value="RNA M5U METHYLTRANSFERASE"/>
    <property type="match status" value="1"/>
</dbReference>
<keyword evidence="1 4" id="KW-0489">Methyltransferase</keyword>
<dbReference type="InterPro" id="IPR012340">
    <property type="entry name" value="NA-bd_OB-fold"/>
</dbReference>
<dbReference type="Pfam" id="PF05958">
    <property type="entry name" value="tRNA_U5-meth_tr"/>
    <property type="match status" value="1"/>
</dbReference>
<keyword evidence="2 4" id="KW-0808">Transferase</keyword>
<name>A0ABV2JCB6_9FIRM</name>
<dbReference type="PANTHER" id="PTHR11061:SF30">
    <property type="entry name" value="TRNA (URACIL(54)-C(5))-METHYLTRANSFERASE"/>
    <property type="match status" value="1"/>
</dbReference>
<accession>A0ABV2JCB6</accession>
<dbReference type="InterPro" id="IPR002792">
    <property type="entry name" value="TRAM_dom"/>
</dbReference>
<dbReference type="Gene3D" id="3.40.50.150">
    <property type="entry name" value="Vaccinia Virus protein VP39"/>
    <property type="match status" value="1"/>
</dbReference>
<evidence type="ECO:0000259" key="6">
    <source>
        <dbReference type="PROSITE" id="PS50926"/>
    </source>
</evidence>
<dbReference type="EC" id="2.1.1.190" evidence="7"/>
<feature type="binding site" evidence="4">
    <location>
        <position position="261"/>
    </location>
    <ligand>
        <name>S-adenosyl-L-methionine</name>
        <dbReference type="ChEBI" id="CHEBI:59789"/>
    </ligand>
</feature>
<feature type="binding site" evidence="4">
    <location>
        <position position="359"/>
    </location>
    <ligand>
        <name>S-adenosyl-L-methionine</name>
        <dbReference type="ChEBI" id="CHEBI:59789"/>
    </ligand>
</feature>
<proteinExistence type="inferred from homology"/>
<dbReference type="PROSITE" id="PS50926">
    <property type="entry name" value="TRAM"/>
    <property type="match status" value="1"/>
</dbReference>
<dbReference type="InterPro" id="IPR010280">
    <property type="entry name" value="U5_MeTrfase_fam"/>
</dbReference>
<dbReference type="EMBL" id="JBEPMA010000004">
    <property type="protein sequence ID" value="MET3617424.1"/>
    <property type="molecule type" value="Genomic_DNA"/>
</dbReference>
<dbReference type="Gene3D" id="2.40.50.140">
    <property type="entry name" value="Nucleic acid-binding proteins"/>
    <property type="match status" value="1"/>
</dbReference>